<dbReference type="EMBL" id="CAVLGL010000104">
    <property type="protein sequence ID" value="CAK1598565.1"/>
    <property type="molecule type" value="Genomic_DNA"/>
</dbReference>
<name>A0AAV1LT07_9NEOP</name>
<keyword evidence="2" id="KW-1185">Reference proteome</keyword>
<comment type="caution">
    <text evidence="1">The sequence shown here is derived from an EMBL/GenBank/DDBJ whole genome shotgun (WGS) entry which is preliminary data.</text>
</comment>
<organism evidence="1 2">
    <name type="scientific">Parnassius mnemosyne</name>
    <name type="common">clouded apollo</name>
    <dbReference type="NCBI Taxonomy" id="213953"/>
    <lineage>
        <taxon>Eukaryota</taxon>
        <taxon>Metazoa</taxon>
        <taxon>Ecdysozoa</taxon>
        <taxon>Arthropoda</taxon>
        <taxon>Hexapoda</taxon>
        <taxon>Insecta</taxon>
        <taxon>Pterygota</taxon>
        <taxon>Neoptera</taxon>
        <taxon>Endopterygota</taxon>
        <taxon>Lepidoptera</taxon>
        <taxon>Glossata</taxon>
        <taxon>Ditrysia</taxon>
        <taxon>Papilionoidea</taxon>
        <taxon>Papilionidae</taxon>
        <taxon>Parnassiinae</taxon>
        <taxon>Parnassini</taxon>
        <taxon>Parnassius</taxon>
        <taxon>Driopa</taxon>
    </lineage>
</organism>
<proteinExistence type="predicted"/>
<dbReference type="AlphaFoldDB" id="A0AAV1LT07"/>
<gene>
    <name evidence="1" type="ORF">PARMNEM_LOCUS17539</name>
</gene>
<reference evidence="1 2" key="1">
    <citation type="submission" date="2023-11" db="EMBL/GenBank/DDBJ databases">
        <authorList>
            <person name="Hedman E."/>
            <person name="Englund M."/>
            <person name="Stromberg M."/>
            <person name="Nyberg Akerstrom W."/>
            <person name="Nylinder S."/>
            <person name="Jareborg N."/>
            <person name="Kallberg Y."/>
            <person name="Kronander E."/>
        </authorList>
    </citation>
    <scope>NUCLEOTIDE SEQUENCE [LARGE SCALE GENOMIC DNA]</scope>
</reference>
<dbReference type="Proteomes" id="UP001314205">
    <property type="component" value="Unassembled WGS sequence"/>
</dbReference>
<accession>A0AAV1LT07</accession>
<evidence type="ECO:0000313" key="2">
    <source>
        <dbReference type="Proteomes" id="UP001314205"/>
    </source>
</evidence>
<protein>
    <submittedName>
        <fullName evidence="1">Uncharacterized protein</fullName>
    </submittedName>
</protein>
<evidence type="ECO:0000313" key="1">
    <source>
        <dbReference type="EMBL" id="CAK1598565.1"/>
    </source>
</evidence>
<sequence>MREVQLINALDAVSKTVNGIFLVDYRHYHLKPCVIEVVIIISILYKPYLTSYKSARELNYAPLRSDFICAARTQHSV</sequence>